<protein>
    <submittedName>
        <fullName evidence="6">DNA helicase</fullName>
    </submittedName>
</protein>
<evidence type="ECO:0000256" key="1">
    <source>
        <dbReference type="ARBA" id="ARBA00022741"/>
    </source>
</evidence>
<comment type="similarity">
    <text evidence="4">Belongs to the helicase family. DinG subfamily.</text>
</comment>
<dbReference type="InterPro" id="IPR045028">
    <property type="entry name" value="DinG/Rad3-like"/>
</dbReference>
<dbReference type="RefSeq" id="WP_042087152.1">
    <property type="nucleotide sequence ID" value="NZ_BKCN01000013.1"/>
</dbReference>
<keyword evidence="2" id="KW-0378">Hydrolase</keyword>
<keyword evidence="6" id="KW-0347">Helicase</keyword>
<accession>A0A5A7NAR1</accession>
<reference evidence="6 7" key="1">
    <citation type="submission" date="2019-09" db="EMBL/GenBank/DDBJ databases">
        <title>NBRP : Genome information of microbial organism related human and environment.</title>
        <authorList>
            <person name="Hattori M."/>
            <person name="Oshima K."/>
            <person name="Inaba H."/>
            <person name="Suda W."/>
            <person name="Sakamoto M."/>
            <person name="Iino T."/>
            <person name="Kitahara M."/>
            <person name="Oshida Y."/>
            <person name="Iida T."/>
            <person name="Kudo T."/>
            <person name="Itoh T."/>
            <person name="Ohkuma M."/>
        </authorList>
    </citation>
    <scope>NUCLEOTIDE SEQUENCE [LARGE SCALE GENOMIC DNA]</scope>
    <source>
        <strain evidence="6 7">Q-1</strain>
    </source>
</reference>
<dbReference type="Pfam" id="PF13307">
    <property type="entry name" value="Helicase_C_2"/>
    <property type="match status" value="1"/>
</dbReference>
<dbReference type="EMBL" id="BKCN01000013">
    <property type="protein sequence ID" value="GER04745.1"/>
    <property type="molecule type" value="Genomic_DNA"/>
</dbReference>
<dbReference type="InterPro" id="IPR006555">
    <property type="entry name" value="ATP-dep_Helicase_C"/>
</dbReference>
<feature type="domain" description="Helicase ATP-binding" evidence="5">
    <location>
        <begin position="224"/>
        <end position="511"/>
    </location>
</feature>
<evidence type="ECO:0000259" key="5">
    <source>
        <dbReference type="PROSITE" id="PS51193"/>
    </source>
</evidence>
<dbReference type="InterPro" id="IPR014001">
    <property type="entry name" value="Helicase_ATP-bd"/>
</dbReference>
<dbReference type="GO" id="GO:0003676">
    <property type="term" value="F:nucleic acid binding"/>
    <property type="evidence" value="ECO:0007669"/>
    <property type="project" value="InterPro"/>
</dbReference>
<dbReference type="PANTHER" id="PTHR11472:SF34">
    <property type="entry name" value="REGULATOR OF TELOMERE ELONGATION HELICASE 1"/>
    <property type="match status" value="1"/>
</dbReference>
<dbReference type="SUPFAM" id="SSF52540">
    <property type="entry name" value="P-loop containing nucleoside triphosphate hydrolases"/>
    <property type="match status" value="1"/>
</dbReference>
<sequence>MHDDVASFPSPDVILPGLPAMVVGSRMALRSDGKGGQQSLSFEDAGRALLESPHLLCNLPLIARRLRLRQMPPRADLQAYDLLELFAFVRPARFTLPTLSGLAQSLSLPHSDHQIAIPNGGRLELDIALIAPIAQRLMADLGADTYRWNKSVGATALTLARAGWPWGPMILGALSRNKAANSGGQTGVAVWQNLAEWADGPPPPAPADHAVSADEAEQQLARIIQHNLGAGSEPRPQQVAYSRAISHAFHPPEAENAPNMTLAEAGTGTGKTLGYIAPASLWAQKNAGPVWISTYTKALQRQIDQELSRLYPDPKERNSRTVIRKGRENYACLLNIEDAARISFSGAATARDSVLMGLVLRWLAYSRDGDMIGGDFPSWLGGHFGQARLSALTDHRGECLYSACSHYRRCFIERAVRKSRRADLVIANHALVMTQAAARNGDPDLPRRLVFDEGHHVFDAADNAFCAHLSGAEGADLRRWLRGRETAHKGRARGLITRIEDLIGDDLLARNHLDAIIEAARALPGPGWLQRLSGAAPRGPYEQFLMHLRAQILRRSHDRHGPHGLECGTEDSPAELLAAGNLLARALEAMMLPMKALAARLLALLDEQAASLDSASRGRLDASARSISLRAEKLAAWSQMLLDLQKPADPAFVDWLALDRSEGQERDVGLYRHWLDPSKPFAKTVLEPAHGVLITSATLRDQQTAAEDGDWQRAEMRVGASHLVLPARRFSTASPFDYQKQTRVLIVNDLQKGDLGHLATAYRALFLAAQGGALGLFTAIARLRAVHDRIQPALESHGLPLYAQHIDPMDTGTLVDLFRAEEDACLLGTDAVRDGVDVPGHALRLIVFDRVPWPRPTRLHKARRAAFGGSLYDDMLTRLKLSQAFGRLVRRGDDRGLFILLDAQTPSRLLTAFPPGLEVARVGLAEAIRITTDFFPRHAAQKPDQVP</sequence>
<dbReference type="PROSITE" id="PS51193">
    <property type="entry name" value="HELICASE_ATP_BIND_2"/>
    <property type="match status" value="1"/>
</dbReference>
<gene>
    <name evidence="6" type="ORF">JCM17846_24270</name>
</gene>
<dbReference type="InterPro" id="IPR014013">
    <property type="entry name" value="Helic_SF1/SF2_ATP-bd_DinG/Rad3"/>
</dbReference>
<keyword evidence="3" id="KW-0067">ATP-binding</keyword>
<dbReference type="GO" id="GO:0005524">
    <property type="term" value="F:ATP binding"/>
    <property type="evidence" value="ECO:0007669"/>
    <property type="project" value="UniProtKB-KW"/>
</dbReference>
<dbReference type="PANTHER" id="PTHR11472">
    <property type="entry name" value="DNA REPAIR DEAD HELICASE RAD3/XP-D SUBFAMILY MEMBER"/>
    <property type="match status" value="1"/>
</dbReference>
<evidence type="ECO:0000256" key="4">
    <source>
        <dbReference type="ARBA" id="ARBA00038058"/>
    </source>
</evidence>
<dbReference type="SMART" id="SM00491">
    <property type="entry name" value="HELICc2"/>
    <property type="match status" value="1"/>
</dbReference>
<keyword evidence="7" id="KW-1185">Reference proteome</keyword>
<dbReference type="GO" id="GO:0003678">
    <property type="term" value="F:DNA helicase activity"/>
    <property type="evidence" value="ECO:0007669"/>
    <property type="project" value="TreeGrafter"/>
</dbReference>
<dbReference type="GO" id="GO:0016818">
    <property type="term" value="F:hydrolase activity, acting on acid anhydrides, in phosphorus-containing anhydrides"/>
    <property type="evidence" value="ECO:0007669"/>
    <property type="project" value="InterPro"/>
</dbReference>
<dbReference type="GO" id="GO:0006139">
    <property type="term" value="P:nucleobase-containing compound metabolic process"/>
    <property type="evidence" value="ECO:0007669"/>
    <property type="project" value="InterPro"/>
</dbReference>
<dbReference type="Proteomes" id="UP000324996">
    <property type="component" value="Unassembled WGS sequence"/>
</dbReference>
<comment type="caution">
    <text evidence="6">The sequence shown here is derived from an EMBL/GenBank/DDBJ whole genome shotgun (WGS) entry which is preliminary data.</text>
</comment>
<evidence type="ECO:0000256" key="2">
    <source>
        <dbReference type="ARBA" id="ARBA00022801"/>
    </source>
</evidence>
<dbReference type="SMART" id="SM00487">
    <property type="entry name" value="DEXDc"/>
    <property type="match status" value="1"/>
</dbReference>
<evidence type="ECO:0000313" key="6">
    <source>
        <dbReference type="EMBL" id="GER04745.1"/>
    </source>
</evidence>
<name>A0A5A7NAR1_9PROT</name>
<evidence type="ECO:0000313" key="7">
    <source>
        <dbReference type="Proteomes" id="UP000324996"/>
    </source>
</evidence>
<keyword evidence="1" id="KW-0547">Nucleotide-binding</keyword>
<evidence type="ECO:0000256" key="3">
    <source>
        <dbReference type="ARBA" id="ARBA00022840"/>
    </source>
</evidence>
<dbReference type="InterPro" id="IPR027417">
    <property type="entry name" value="P-loop_NTPase"/>
</dbReference>
<proteinExistence type="inferred from homology"/>
<dbReference type="AlphaFoldDB" id="A0A5A7NAR1"/>
<organism evidence="6 7">
    <name type="scientific">Iodidimonas nitroreducens</name>
    <dbReference type="NCBI Taxonomy" id="1236968"/>
    <lineage>
        <taxon>Bacteria</taxon>
        <taxon>Pseudomonadati</taxon>
        <taxon>Pseudomonadota</taxon>
        <taxon>Alphaproteobacteria</taxon>
        <taxon>Iodidimonadales</taxon>
        <taxon>Iodidimonadaceae</taxon>
        <taxon>Iodidimonas</taxon>
    </lineage>
</organism>
<dbReference type="Gene3D" id="3.40.50.300">
    <property type="entry name" value="P-loop containing nucleotide triphosphate hydrolases"/>
    <property type="match status" value="2"/>
</dbReference>